<dbReference type="EMBL" id="JBHMBC010000014">
    <property type="protein sequence ID" value="MFB9819791.1"/>
    <property type="molecule type" value="Genomic_DNA"/>
</dbReference>
<name>A0ABV5XYI6_ARTRM</name>
<gene>
    <name evidence="2" type="ORF">ACFFP1_09785</name>
</gene>
<proteinExistence type="predicted"/>
<sequence length="76" mass="8383">MGSTLQKAPRQQGLRPRRPLAVASTGDHCPVSGTWVAEGEEMRSQRFFEGNIMPPVQDASVVWRLAEAASPWHVLV</sequence>
<dbReference type="RefSeq" id="WP_234750980.1">
    <property type="nucleotide sequence ID" value="NZ_BAAAWN010000001.1"/>
</dbReference>
<evidence type="ECO:0000313" key="2">
    <source>
        <dbReference type="EMBL" id="MFB9819791.1"/>
    </source>
</evidence>
<organism evidence="2 3">
    <name type="scientific">Arthrobacter ramosus</name>
    <dbReference type="NCBI Taxonomy" id="1672"/>
    <lineage>
        <taxon>Bacteria</taxon>
        <taxon>Bacillati</taxon>
        <taxon>Actinomycetota</taxon>
        <taxon>Actinomycetes</taxon>
        <taxon>Micrococcales</taxon>
        <taxon>Micrococcaceae</taxon>
        <taxon>Arthrobacter</taxon>
    </lineage>
</organism>
<comment type="caution">
    <text evidence="2">The sequence shown here is derived from an EMBL/GenBank/DDBJ whole genome shotgun (WGS) entry which is preliminary data.</text>
</comment>
<keyword evidence="3" id="KW-1185">Reference proteome</keyword>
<feature type="region of interest" description="Disordered" evidence="1">
    <location>
        <begin position="1"/>
        <end position="26"/>
    </location>
</feature>
<accession>A0ABV5XYI6</accession>
<dbReference type="Proteomes" id="UP001589702">
    <property type="component" value="Unassembled WGS sequence"/>
</dbReference>
<protein>
    <submittedName>
        <fullName evidence="2">Uncharacterized protein</fullName>
    </submittedName>
</protein>
<evidence type="ECO:0000313" key="3">
    <source>
        <dbReference type="Proteomes" id="UP001589702"/>
    </source>
</evidence>
<reference evidence="2 3" key="1">
    <citation type="submission" date="2024-09" db="EMBL/GenBank/DDBJ databases">
        <authorList>
            <person name="Sun Q."/>
            <person name="Mori K."/>
        </authorList>
    </citation>
    <scope>NUCLEOTIDE SEQUENCE [LARGE SCALE GENOMIC DNA]</scope>
    <source>
        <strain evidence="2 3">JCM 1334</strain>
    </source>
</reference>
<evidence type="ECO:0000256" key="1">
    <source>
        <dbReference type="SAM" id="MobiDB-lite"/>
    </source>
</evidence>